<dbReference type="SUPFAM" id="SSF56281">
    <property type="entry name" value="Metallo-hydrolase/oxidoreductase"/>
    <property type="match status" value="1"/>
</dbReference>
<evidence type="ECO:0000313" key="2">
    <source>
        <dbReference type="EMBL" id="NHF62167.1"/>
    </source>
</evidence>
<name>A0A9E5JNV9_9MICO</name>
<dbReference type="AlphaFoldDB" id="A0A9E5JNV9"/>
<dbReference type="InterPro" id="IPR050662">
    <property type="entry name" value="Sec-metab_biosynth-thioest"/>
</dbReference>
<comment type="caution">
    <text evidence="2">The sequence shown here is derived from an EMBL/GenBank/DDBJ whole genome shotgun (WGS) entry which is preliminary data.</text>
</comment>
<sequence>MHLIDPGWGGEAAMGELERSLGVIGYSLDAVETVIATHFHPDHLGLCAAVREQVGARIILSSTERAVLAQETAPSRADELDVPAQLTRWGVPSDRQDELLASFGRSAEVDDLEPDLTMQHGERLPIAEHDLEIIETPGHTGGHVCLVDHRRHLVYSGDHVLPRIFAGIGLGTLPDTDPLHDYFTSLDRLAPMDDYQVLPGHEFRFIGLEGRREEIVNHHLRRTREVAALVPTLGDAPVWEYARRLTWTAGWDGMHDFWLHSALRQTELHKEFVETGRAERWLSVAASRDG</sequence>
<dbReference type="InterPro" id="IPR036866">
    <property type="entry name" value="RibonucZ/Hydroxyglut_hydro"/>
</dbReference>
<dbReference type="Gene3D" id="3.60.15.10">
    <property type="entry name" value="Ribonuclease Z/Hydroxyacylglutathione hydrolase-like"/>
    <property type="match status" value="1"/>
</dbReference>
<dbReference type="PANTHER" id="PTHR23131:SF4">
    <property type="entry name" value="METALLO-BETA-LACTAMASE SUPERFAMILY POTEIN"/>
    <property type="match status" value="1"/>
</dbReference>
<proteinExistence type="predicted"/>
<gene>
    <name evidence="2" type="ORF">FK219_002745</name>
</gene>
<dbReference type="Pfam" id="PF00753">
    <property type="entry name" value="Lactamase_B"/>
    <property type="match status" value="1"/>
</dbReference>
<dbReference type="EMBL" id="VIKT02000003">
    <property type="protein sequence ID" value="NHF62167.1"/>
    <property type="molecule type" value="Genomic_DNA"/>
</dbReference>
<evidence type="ECO:0000259" key="1">
    <source>
        <dbReference type="SMART" id="SM00849"/>
    </source>
</evidence>
<accession>A0A9E5JNV9</accession>
<dbReference type="SMART" id="SM00849">
    <property type="entry name" value="Lactamase_B"/>
    <property type="match status" value="1"/>
</dbReference>
<dbReference type="InterPro" id="IPR001279">
    <property type="entry name" value="Metallo-B-lactamas"/>
</dbReference>
<organism evidence="2 3">
    <name type="scientific">Microcella pacifica</name>
    <dbReference type="NCBI Taxonomy" id="2591847"/>
    <lineage>
        <taxon>Bacteria</taxon>
        <taxon>Bacillati</taxon>
        <taxon>Actinomycetota</taxon>
        <taxon>Actinomycetes</taxon>
        <taxon>Micrococcales</taxon>
        <taxon>Microbacteriaceae</taxon>
        <taxon>Microcella</taxon>
    </lineage>
</organism>
<reference evidence="2 3" key="1">
    <citation type="submission" date="2020-03" db="EMBL/GenBank/DDBJ databases">
        <title>Chryseoglobus sp. isolated from a deep-sea seamount.</title>
        <authorList>
            <person name="Zhang D.-C."/>
        </authorList>
    </citation>
    <scope>NUCLEOTIDE SEQUENCE [LARGE SCALE GENOMIC DNA]</scope>
    <source>
        <strain evidence="2 3">KN1116</strain>
    </source>
</reference>
<protein>
    <submittedName>
        <fullName evidence="2">MBL fold metallo-hydrolase</fullName>
    </submittedName>
</protein>
<keyword evidence="3" id="KW-1185">Reference proteome</keyword>
<evidence type="ECO:0000313" key="3">
    <source>
        <dbReference type="Proteomes" id="UP000818266"/>
    </source>
</evidence>
<feature type="domain" description="Metallo-beta-lactamase" evidence="1">
    <location>
        <begin position="11"/>
        <end position="201"/>
    </location>
</feature>
<dbReference type="PANTHER" id="PTHR23131">
    <property type="entry name" value="ENDORIBONUCLEASE LACTB2"/>
    <property type="match status" value="1"/>
</dbReference>
<dbReference type="Proteomes" id="UP000818266">
    <property type="component" value="Unassembled WGS sequence"/>
</dbReference>